<comment type="caution">
    <text evidence="2">The sequence shown here is derived from an EMBL/GenBank/DDBJ whole genome shotgun (WGS) entry which is preliminary data.</text>
</comment>
<gene>
    <name evidence="2" type="ORF">AV530_011720</name>
</gene>
<evidence type="ECO:0000313" key="3">
    <source>
        <dbReference type="Proteomes" id="UP000190648"/>
    </source>
</evidence>
<feature type="region of interest" description="Disordered" evidence="1">
    <location>
        <begin position="84"/>
        <end position="107"/>
    </location>
</feature>
<protein>
    <submittedName>
        <fullName evidence="2">Uncharacterized protein</fullName>
    </submittedName>
</protein>
<feature type="region of interest" description="Disordered" evidence="1">
    <location>
        <begin position="1"/>
        <end position="51"/>
    </location>
</feature>
<organism evidence="2 3">
    <name type="scientific">Patagioenas fasciata monilis</name>
    <dbReference type="NCBI Taxonomy" id="372326"/>
    <lineage>
        <taxon>Eukaryota</taxon>
        <taxon>Metazoa</taxon>
        <taxon>Chordata</taxon>
        <taxon>Craniata</taxon>
        <taxon>Vertebrata</taxon>
        <taxon>Euteleostomi</taxon>
        <taxon>Archelosauria</taxon>
        <taxon>Archosauria</taxon>
        <taxon>Dinosauria</taxon>
        <taxon>Saurischia</taxon>
        <taxon>Theropoda</taxon>
        <taxon>Coelurosauria</taxon>
        <taxon>Aves</taxon>
        <taxon>Neognathae</taxon>
        <taxon>Neoaves</taxon>
        <taxon>Columbimorphae</taxon>
        <taxon>Columbiformes</taxon>
        <taxon>Columbidae</taxon>
        <taxon>Patagioenas</taxon>
    </lineage>
</organism>
<keyword evidence="3" id="KW-1185">Reference proteome</keyword>
<proteinExistence type="predicted"/>
<evidence type="ECO:0000256" key="1">
    <source>
        <dbReference type="SAM" id="MobiDB-lite"/>
    </source>
</evidence>
<name>A0A1V4KLC7_PATFA</name>
<reference evidence="2 3" key="1">
    <citation type="submission" date="2016-02" db="EMBL/GenBank/DDBJ databases">
        <title>Band-tailed pigeon sequencing and assembly.</title>
        <authorList>
            <person name="Soares A.E."/>
            <person name="Novak B.J."/>
            <person name="Rice E.S."/>
            <person name="O'Connell B."/>
            <person name="Chang D."/>
            <person name="Weber S."/>
            <person name="Shapiro B."/>
        </authorList>
    </citation>
    <scope>NUCLEOTIDE SEQUENCE [LARGE SCALE GENOMIC DNA]</scope>
    <source>
        <strain evidence="2">BTP2013</strain>
        <tissue evidence="2">Blood</tissue>
    </source>
</reference>
<accession>A0A1V4KLC7</accession>
<dbReference type="EMBL" id="LSYS01002888">
    <property type="protein sequence ID" value="OPJ85270.1"/>
    <property type="molecule type" value="Genomic_DNA"/>
</dbReference>
<evidence type="ECO:0000313" key="2">
    <source>
        <dbReference type="EMBL" id="OPJ85270.1"/>
    </source>
</evidence>
<dbReference type="Proteomes" id="UP000190648">
    <property type="component" value="Unassembled WGS sequence"/>
</dbReference>
<dbReference type="AlphaFoldDB" id="A0A1V4KLC7"/>
<sequence length="107" mass="11473">MGSSMELAPAKPVTWKKGGEMKGKRVHRHLRDPQGRRNKGNPEAGGESTTLCPWTSCGSVDATLVPKPRFCCTSRQDQFATNLDPECPVKQHTPGPNYGAGIPSPGS</sequence>